<feature type="binding site" evidence="19">
    <location>
        <position position="120"/>
    </location>
    <ligand>
        <name>substrate</name>
    </ligand>
</feature>
<comment type="catalytic activity">
    <reaction evidence="14">
        <text>N(6)-acetyl-L-lysyl-[protein] + H2O = L-lysyl-[protein] + acetate</text>
        <dbReference type="Rhea" id="RHEA:58108"/>
        <dbReference type="Rhea" id="RHEA-COMP:9752"/>
        <dbReference type="Rhea" id="RHEA-COMP:10731"/>
        <dbReference type="ChEBI" id="CHEBI:15377"/>
        <dbReference type="ChEBI" id="CHEBI:29969"/>
        <dbReference type="ChEBI" id="CHEBI:30089"/>
        <dbReference type="ChEBI" id="CHEBI:61930"/>
    </reaction>
    <physiologicalReaction direction="left-to-right" evidence="14">
        <dbReference type="Rhea" id="RHEA:58109"/>
    </physiologicalReaction>
</comment>
<evidence type="ECO:0000256" key="11">
    <source>
        <dbReference type="ARBA" id="ARBA00023015"/>
    </source>
</evidence>
<evidence type="ECO:0000256" key="2">
    <source>
        <dbReference type="ARBA" id="ARBA00004123"/>
    </source>
</evidence>
<evidence type="ECO:0000256" key="21">
    <source>
        <dbReference type="SAM" id="MobiDB-lite"/>
    </source>
</evidence>
<proteinExistence type="inferred from homology"/>
<dbReference type="Gene3D" id="3.40.800.20">
    <property type="entry name" value="Histone deacetylase domain"/>
    <property type="match status" value="1"/>
</dbReference>
<dbReference type="GO" id="GO:0005634">
    <property type="term" value="C:nucleus"/>
    <property type="evidence" value="ECO:0007669"/>
    <property type="project" value="UniProtKB-SubCell"/>
</dbReference>
<evidence type="ECO:0000256" key="12">
    <source>
        <dbReference type="ARBA" id="ARBA00023163"/>
    </source>
</evidence>
<dbReference type="InterPro" id="IPR037138">
    <property type="entry name" value="His_deacetylse_dom_sf"/>
</dbReference>
<dbReference type="Proteomes" id="UP000318571">
    <property type="component" value="Chromosome 5"/>
</dbReference>
<dbReference type="Pfam" id="PF00850">
    <property type="entry name" value="Hist_deacetyl"/>
    <property type="match status" value="1"/>
</dbReference>
<dbReference type="OMA" id="DVPAGNM"/>
<dbReference type="PANTHER" id="PTHR10625">
    <property type="entry name" value="HISTONE DEACETYLASE HDAC1-RELATED"/>
    <property type="match status" value="1"/>
</dbReference>
<dbReference type="PRINTS" id="PR01271">
    <property type="entry name" value="HISDACETLASE"/>
</dbReference>
<dbReference type="InterPro" id="IPR023696">
    <property type="entry name" value="Ureohydrolase_dom_sf"/>
</dbReference>
<dbReference type="InterPro" id="IPR000286">
    <property type="entry name" value="HDACs"/>
</dbReference>
<keyword evidence="10 17" id="KW-0156">Chromatin regulator</keyword>
<dbReference type="InterPro" id="IPR003084">
    <property type="entry name" value="HDAC_I/II"/>
</dbReference>
<evidence type="ECO:0000256" key="19">
    <source>
        <dbReference type="PIRSR" id="PIRSR037913-2"/>
    </source>
</evidence>
<evidence type="ECO:0000256" key="17">
    <source>
        <dbReference type="PIRNR" id="PIRNR037913"/>
    </source>
</evidence>
<feature type="binding site" evidence="20">
    <location>
        <position position="199"/>
    </location>
    <ligand>
        <name>a divalent metal cation</name>
        <dbReference type="ChEBI" id="CHEBI:60240"/>
    </ligand>
</feature>
<evidence type="ECO:0000256" key="16">
    <source>
        <dbReference type="ARBA" id="ARBA00049416"/>
    </source>
</evidence>
<dbReference type="InterPro" id="IPR023801">
    <property type="entry name" value="His_deacetylse_dom"/>
</dbReference>
<keyword evidence="11 17" id="KW-0805">Transcription regulation</keyword>
<comment type="catalytic activity">
    <reaction evidence="16">
        <text>N(6)-acetyl-L-lysyl-[histone] + H2O = L-lysyl-[histone] + acetate</text>
        <dbReference type="Rhea" id="RHEA:58196"/>
        <dbReference type="Rhea" id="RHEA-COMP:9845"/>
        <dbReference type="Rhea" id="RHEA-COMP:11338"/>
        <dbReference type="ChEBI" id="CHEBI:15377"/>
        <dbReference type="ChEBI" id="CHEBI:29969"/>
        <dbReference type="ChEBI" id="CHEBI:30089"/>
        <dbReference type="ChEBI" id="CHEBI:61930"/>
        <dbReference type="EC" id="3.5.1.98"/>
    </reaction>
    <physiologicalReaction direction="left-to-right" evidence="16">
        <dbReference type="Rhea" id="RHEA:58197"/>
    </physiologicalReaction>
</comment>
<comment type="catalytic activity">
    <reaction evidence="15">
        <text>N(6)-(2E)-butenoyl-L-lysyl-[protein] + H2O = (2E)-2-butenoate + L-lysyl-[protein]</text>
        <dbReference type="Rhea" id="RHEA:69172"/>
        <dbReference type="Rhea" id="RHEA-COMP:9752"/>
        <dbReference type="Rhea" id="RHEA-COMP:13707"/>
        <dbReference type="ChEBI" id="CHEBI:15377"/>
        <dbReference type="ChEBI" id="CHEBI:29969"/>
        <dbReference type="ChEBI" id="CHEBI:35899"/>
        <dbReference type="ChEBI" id="CHEBI:137954"/>
    </reaction>
    <physiologicalReaction direction="left-to-right" evidence="15">
        <dbReference type="Rhea" id="RHEA:69173"/>
    </physiologicalReaction>
</comment>
<dbReference type="EC" id="3.5.1.98" evidence="17"/>
<dbReference type="GO" id="GO:0160008">
    <property type="term" value="F:protein decrotonylase activity"/>
    <property type="evidence" value="ECO:0007669"/>
    <property type="project" value="RHEA"/>
</dbReference>
<evidence type="ECO:0000256" key="13">
    <source>
        <dbReference type="ARBA" id="ARBA00023242"/>
    </source>
</evidence>
<name>A0A553PF73_TIGCA</name>
<dbReference type="GO" id="GO:0005737">
    <property type="term" value="C:cytoplasm"/>
    <property type="evidence" value="ECO:0007669"/>
    <property type="project" value="UniProtKB-SubCell"/>
</dbReference>
<feature type="binding site" evidence="20">
    <location>
        <position position="197"/>
    </location>
    <ligand>
        <name>a divalent metal cation</name>
        <dbReference type="ChEBI" id="CHEBI:60240"/>
    </ligand>
</feature>
<accession>A0A553PF73</accession>
<dbReference type="GO" id="GO:0005694">
    <property type="term" value="C:chromosome"/>
    <property type="evidence" value="ECO:0007669"/>
    <property type="project" value="UniProtKB-SubCell"/>
</dbReference>
<evidence type="ECO:0000256" key="4">
    <source>
        <dbReference type="ARBA" id="ARBA00004496"/>
    </source>
</evidence>
<evidence type="ECO:0000256" key="5">
    <source>
        <dbReference type="ARBA" id="ARBA00022454"/>
    </source>
</evidence>
<keyword evidence="12 17" id="KW-0804">Transcription</keyword>
<dbReference type="STRING" id="6832.A0A553PF73"/>
<organism evidence="23 24">
    <name type="scientific">Tigriopus californicus</name>
    <name type="common">Marine copepod</name>
    <dbReference type="NCBI Taxonomy" id="6832"/>
    <lineage>
        <taxon>Eukaryota</taxon>
        <taxon>Metazoa</taxon>
        <taxon>Ecdysozoa</taxon>
        <taxon>Arthropoda</taxon>
        <taxon>Crustacea</taxon>
        <taxon>Multicrustacea</taxon>
        <taxon>Hexanauplia</taxon>
        <taxon>Copepoda</taxon>
        <taxon>Harpacticoida</taxon>
        <taxon>Harpacticidae</taxon>
        <taxon>Tigriopus</taxon>
    </lineage>
</organism>
<evidence type="ECO:0000256" key="1">
    <source>
        <dbReference type="ARBA" id="ARBA00001968"/>
    </source>
</evidence>
<gene>
    <name evidence="23" type="ORF">TCAL_03864</name>
</gene>
<dbReference type="AlphaFoldDB" id="A0A553PF73"/>
<feature type="active site" description="Proton acceptor" evidence="18">
    <location>
        <position position="162"/>
    </location>
</feature>
<evidence type="ECO:0000256" key="9">
    <source>
        <dbReference type="ARBA" id="ARBA00022801"/>
    </source>
</evidence>
<keyword evidence="6" id="KW-0963">Cytoplasm</keyword>
<dbReference type="PIRSF" id="PIRSF037913">
    <property type="entry name" value="His_deacetylse_1"/>
    <property type="match status" value="1"/>
</dbReference>
<comment type="subcellular location">
    <subcellularLocation>
        <location evidence="3">Chromosome</location>
    </subcellularLocation>
    <subcellularLocation>
        <location evidence="4">Cytoplasm</location>
    </subcellularLocation>
    <subcellularLocation>
        <location evidence="2 17">Nucleus</location>
    </subcellularLocation>
</comment>
<evidence type="ECO:0000256" key="6">
    <source>
        <dbReference type="ARBA" id="ARBA00022490"/>
    </source>
</evidence>
<dbReference type="EMBL" id="VCGU01000004">
    <property type="protein sequence ID" value="TRY76332.1"/>
    <property type="molecule type" value="Genomic_DNA"/>
</dbReference>
<feature type="domain" description="Histone deacetylase" evidence="22">
    <location>
        <begin position="55"/>
        <end position="339"/>
    </location>
</feature>
<dbReference type="GO" id="GO:0046872">
    <property type="term" value="F:metal ion binding"/>
    <property type="evidence" value="ECO:0007669"/>
    <property type="project" value="UniProtKB-KW"/>
</dbReference>
<dbReference type="GO" id="GO:0141221">
    <property type="term" value="F:histone deacetylase activity, hydrolytic mechanism"/>
    <property type="evidence" value="ECO:0007669"/>
    <property type="project" value="UniProtKB-EC"/>
</dbReference>
<dbReference type="GO" id="GO:0031507">
    <property type="term" value="P:heterochromatin formation"/>
    <property type="evidence" value="ECO:0007669"/>
    <property type="project" value="TreeGrafter"/>
</dbReference>
<feature type="binding site" evidence="19">
    <location>
        <position position="170"/>
    </location>
    <ligand>
        <name>substrate</name>
    </ligand>
</feature>
<feature type="region of interest" description="Disordered" evidence="21">
    <location>
        <begin position="1"/>
        <end position="23"/>
    </location>
</feature>
<feature type="binding site" evidence="19">
    <location>
        <position position="325"/>
    </location>
    <ligand>
        <name>substrate</name>
    </ligand>
</feature>
<protein>
    <recommendedName>
        <fullName evidence="17">Histone deacetylase</fullName>
        <ecNumber evidence="17">3.5.1.98</ecNumber>
    </recommendedName>
</protein>
<evidence type="ECO:0000256" key="20">
    <source>
        <dbReference type="PIRSR" id="PIRSR037913-3"/>
    </source>
</evidence>
<reference evidence="23 24" key="1">
    <citation type="journal article" date="2018" name="Nat. Ecol. Evol.">
        <title>Genomic signatures of mitonuclear coevolution across populations of Tigriopus californicus.</title>
        <authorList>
            <person name="Barreto F.S."/>
            <person name="Watson E.T."/>
            <person name="Lima T.G."/>
            <person name="Willett C.S."/>
            <person name="Edmands S."/>
            <person name="Li W."/>
            <person name="Burton R.S."/>
        </authorList>
    </citation>
    <scope>NUCLEOTIDE SEQUENCE [LARGE SCALE GENOMIC DNA]</scope>
    <source>
        <strain evidence="23 24">San Diego</strain>
    </source>
</reference>
<evidence type="ECO:0000256" key="8">
    <source>
        <dbReference type="ARBA" id="ARBA00022723"/>
    </source>
</evidence>
<comment type="similarity">
    <text evidence="17">Belongs to the histone deacetylase family. HD Type 1 subfamily.</text>
</comment>
<evidence type="ECO:0000256" key="3">
    <source>
        <dbReference type="ARBA" id="ARBA00004286"/>
    </source>
</evidence>
<keyword evidence="9 17" id="KW-0378">Hydrolase</keyword>
<dbReference type="PANTHER" id="PTHR10625:SF14">
    <property type="entry name" value="HISTONE DEACETYLASE 8"/>
    <property type="match status" value="1"/>
</dbReference>
<evidence type="ECO:0000256" key="10">
    <source>
        <dbReference type="ARBA" id="ARBA00022853"/>
    </source>
</evidence>
<evidence type="ECO:0000313" key="23">
    <source>
        <dbReference type="EMBL" id="TRY76332.1"/>
    </source>
</evidence>
<evidence type="ECO:0000256" key="7">
    <source>
        <dbReference type="ARBA" id="ARBA00022491"/>
    </source>
</evidence>
<keyword evidence="24" id="KW-1185">Reference proteome</keyword>
<evidence type="ECO:0000256" key="18">
    <source>
        <dbReference type="PIRSR" id="PIRSR037913-1"/>
    </source>
</evidence>
<evidence type="ECO:0000313" key="24">
    <source>
        <dbReference type="Proteomes" id="UP000318571"/>
    </source>
</evidence>
<keyword evidence="7" id="KW-0678">Repressor</keyword>
<evidence type="ECO:0000256" key="15">
    <source>
        <dbReference type="ARBA" id="ARBA00049193"/>
    </source>
</evidence>
<comment type="cofactor">
    <cofactor evidence="1">
        <name>a divalent metal cation</name>
        <dbReference type="ChEBI" id="CHEBI:60240"/>
    </cofactor>
</comment>
<sequence>MNIDGPSSVPVPSGLTHPAQSSGNIVQTATTPITVCLIEDPRLLAVADDLPAIRGRASRVSSLLRSYGITSQLQVIPAPLASVEDLNAFHSWDYLEVLQKLEADDELPDEVLDDYGLLHDCPILPKILTVCRVLGGGSIKAAQCLANGSGQVSVNWHGGWHHAQRDHAAGFCYVNDAVLAILELKKTFSHVLYLDLDIHHGDGVENAFAFTPNVFVASIHLWESGFYPGSGTAEDQGLGRGQGFSLNVPLKRGTTDERFTRTCQRLVDRILEKFQPDAIVCQLGCDGLNGDPLGGFNLTQEAYVNCVAILKRLEKPLLLLGGGGYIWTKAAITWTSVMASIMSVHLPLDIPEDDLYFLEYGPSYDRLITKSNIKDENSDLKSKSGNYGQNLIS</sequence>
<dbReference type="SUPFAM" id="SSF52768">
    <property type="entry name" value="Arginase/deacetylase"/>
    <property type="match status" value="1"/>
</dbReference>
<dbReference type="PRINTS" id="PR01270">
    <property type="entry name" value="HDASUPER"/>
</dbReference>
<keyword evidence="5" id="KW-0158">Chromosome</keyword>
<evidence type="ECO:0000259" key="22">
    <source>
        <dbReference type="Pfam" id="PF00850"/>
    </source>
</evidence>
<evidence type="ECO:0000256" key="14">
    <source>
        <dbReference type="ARBA" id="ARBA00049136"/>
    </source>
</evidence>
<keyword evidence="8 20" id="KW-0479">Metal-binding</keyword>
<comment type="caution">
    <text evidence="23">The sequence shown here is derived from an EMBL/GenBank/DDBJ whole genome shotgun (WGS) entry which is preliminary data.</text>
</comment>
<keyword evidence="13 17" id="KW-0539">Nucleus</keyword>
<feature type="binding site" evidence="20">
    <location>
        <position position="286"/>
    </location>
    <ligand>
        <name>a divalent metal cation</name>
        <dbReference type="ChEBI" id="CHEBI:60240"/>
    </ligand>
</feature>